<gene>
    <name evidence="1" type="ORF">MY490_17360</name>
</gene>
<keyword evidence="2" id="KW-1185">Reference proteome</keyword>
<accession>A0ABY4JJ93</accession>
<protein>
    <submittedName>
        <fullName evidence="1">Uncharacterized protein</fullName>
    </submittedName>
</protein>
<dbReference type="RefSeq" id="WP_248266795.1">
    <property type="nucleotide sequence ID" value="NZ_CP096034.1"/>
</dbReference>
<name>A0ABY4JJ93_9BACI</name>
<sequence length="103" mass="12067">MSEELWDKVEELGKENLKRSQIIGNELANENRELSLEDLVFPSNKKECLNQLCSDAGNLYDWLYEELQMKEPNFEMAVQTVKEGIQNMDELSDRLREFLKGSH</sequence>
<proteinExistence type="predicted"/>
<reference evidence="1 2" key="1">
    <citation type="submission" date="2022-04" db="EMBL/GenBank/DDBJ databases">
        <title>Mechanism of arsenic methylation and mitigation arsenic toxicity by Bacillus sp. LH14 from an Arsenic-Contaminated Paddy Soil.</title>
        <authorList>
            <person name="Wang D."/>
        </authorList>
    </citation>
    <scope>NUCLEOTIDE SEQUENCE [LARGE SCALE GENOMIC DNA]</scope>
    <source>
        <strain evidence="1 2">LH14</strain>
    </source>
</reference>
<organism evidence="1 2">
    <name type="scientific">Gottfriedia acidiceleris</name>
    <dbReference type="NCBI Taxonomy" id="371036"/>
    <lineage>
        <taxon>Bacteria</taxon>
        <taxon>Bacillati</taxon>
        <taxon>Bacillota</taxon>
        <taxon>Bacilli</taxon>
        <taxon>Bacillales</taxon>
        <taxon>Bacillaceae</taxon>
        <taxon>Gottfriedia</taxon>
    </lineage>
</organism>
<dbReference type="EMBL" id="CP096034">
    <property type="protein sequence ID" value="UPM53542.1"/>
    <property type="molecule type" value="Genomic_DNA"/>
</dbReference>
<evidence type="ECO:0000313" key="2">
    <source>
        <dbReference type="Proteomes" id="UP000830639"/>
    </source>
</evidence>
<dbReference type="Proteomes" id="UP000830639">
    <property type="component" value="Chromosome"/>
</dbReference>
<evidence type="ECO:0000313" key="1">
    <source>
        <dbReference type="EMBL" id="UPM53542.1"/>
    </source>
</evidence>